<protein>
    <submittedName>
        <fullName evidence="2">Uncharacterized protein</fullName>
    </submittedName>
</protein>
<evidence type="ECO:0000313" key="2">
    <source>
        <dbReference type="EMBL" id="GBP18305.1"/>
    </source>
</evidence>
<feature type="region of interest" description="Disordered" evidence="1">
    <location>
        <begin position="1"/>
        <end position="23"/>
    </location>
</feature>
<evidence type="ECO:0000313" key="3">
    <source>
        <dbReference type="Proteomes" id="UP000299102"/>
    </source>
</evidence>
<organism evidence="2 3">
    <name type="scientific">Eumeta variegata</name>
    <name type="common">Bagworm moth</name>
    <name type="synonym">Eumeta japonica</name>
    <dbReference type="NCBI Taxonomy" id="151549"/>
    <lineage>
        <taxon>Eukaryota</taxon>
        <taxon>Metazoa</taxon>
        <taxon>Ecdysozoa</taxon>
        <taxon>Arthropoda</taxon>
        <taxon>Hexapoda</taxon>
        <taxon>Insecta</taxon>
        <taxon>Pterygota</taxon>
        <taxon>Neoptera</taxon>
        <taxon>Endopterygota</taxon>
        <taxon>Lepidoptera</taxon>
        <taxon>Glossata</taxon>
        <taxon>Ditrysia</taxon>
        <taxon>Tineoidea</taxon>
        <taxon>Psychidae</taxon>
        <taxon>Oiketicinae</taxon>
        <taxon>Eumeta</taxon>
    </lineage>
</organism>
<keyword evidence="3" id="KW-1185">Reference proteome</keyword>
<dbReference type="Proteomes" id="UP000299102">
    <property type="component" value="Unassembled WGS sequence"/>
</dbReference>
<accession>A0A4C1TW75</accession>
<comment type="caution">
    <text evidence="2">The sequence shown here is derived from an EMBL/GenBank/DDBJ whole genome shotgun (WGS) entry which is preliminary data.</text>
</comment>
<dbReference type="EMBL" id="BGZK01000095">
    <property type="protein sequence ID" value="GBP18305.1"/>
    <property type="molecule type" value="Genomic_DNA"/>
</dbReference>
<sequence length="69" mass="7030">MRVENSRKGSNFAAISRDPDGQSGCGLGRCPAHSVLGVFSAIVSYAITRAGTGGLGVCSEARSEWGSLA</sequence>
<proteinExistence type="predicted"/>
<name>A0A4C1TW75_EUMVA</name>
<reference evidence="2 3" key="1">
    <citation type="journal article" date="2019" name="Commun. Biol.">
        <title>The bagworm genome reveals a unique fibroin gene that provides high tensile strength.</title>
        <authorList>
            <person name="Kono N."/>
            <person name="Nakamura H."/>
            <person name="Ohtoshi R."/>
            <person name="Tomita M."/>
            <person name="Numata K."/>
            <person name="Arakawa K."/>
        </authorList>
    </citation>
    <scope>NUCLEOTIDE SEQUENCE [LARGE SCALE GENOMIC DNA]</scope>
</reference>
<evidence type="ECO:0000256" key="1">
    <source>
        <dbReference type="SAM" id="MobiDB-lite"/>
    </source>
</evidence>
<gene>
    <name evidence="2" type="ORF">EVAR_9151_1</name>
</gene>
<dbReference type="AlphaFoldDB" id="A0A4C1TW75"/>